<evidence type="ECO:0000256" key="2">
    <source>
        <dbReference type="ARBA" id="ARBA00023015"/>
    </source>
</evidence>
<protein>
    <submittedName>
        <fullName evidence="7">RNA polymerase sigma factor</fullName>
    </submittedName>
</protein>
<reference evidence="7" key="1">
    <citation type="submission" date="2023-07" db="EMBL/GenBank/DDBJ databases">
        <authorList>
            <person name="Kim M.K."/>
        </authorList>
    </citation>
    <scope>NUCLEOTIDE SEQUENCE</scope>
    <source>
        <strain evidence="7">ASUV-10-1</strain>
    </source>
</reference>
<gene>
    <name evidence="7" type="ORF">Q5H93_23270</name>
</gene>
<name>A0ABT9BHE5_9BACT</name>
<sequence>MPLSEEELVERLIARDEQAMTAFYNEHHKPLYTVIFRLVRNAETTEDVLQEGLVKLWQTIKLYDATKGRLFTWATRICCNVAIDYLRSKRHRMAIRTQPLEDSPVDSYSSSDGFQPETVGIKELVQQLPLPAAHLQLLDLLYIQGFTQVEAAEEMQIPLGTVKTWTTKAKKFLARLDS</sequence>
<dbReference type="Pfam" id="PF04542">
    <property type="entry name" value="Sigma70_r2"/>
    <property type="match status" value="1"/>
</dbReference>
<dbReference type="SUPFAM" id="SSF88946">
    <property type="entry name" value="Sigma2 domain of RNA polymerase sigma factors"/>
    <property type="match status" value="1"/>
</dbReference>
<dbReference type="Pfam" id="PF08281">
    <property type="entry name" value="Sigma70_r4_2"/>
    <property type="match status" value="1"/>
</dbReference>
<comment type="similarity">
    <text evidence="1">Belongs to the sigma-70 factor family. ECF subfamily.</text>
</comment>
<dbReference type="InterPro" id="IPR036388">
    <property type="entry name" value="WH-like_DNA-bd_sf"/>
</dbReference>
<dbReference type="InterPro" id="IPR013325">
    <property type="entry name" value="RNA_pol_sigma_r2"/>
</dbReference>
<comment type="caution">
    <text evidence="7">The sequence shown here is derived from an EMBL/GenBank/DDBJ whole genome shotgun (WGS) entry which is preliminary data.</text>
</comment>
<dbReference type="InterPro" id="IPR013249">
    <property type="entry name" value="RNA_pol_sigma70_r4_t2"/>
</dbReference>
<evidence type="ECO:0000313" key="7">
    <source>
        <dbReference type="EMBL" id="MDO7877679.1"/>
    </source>
</evidence>
<feature type="domain" description="RNA polymerase sigma factor 70 region 4 type 2" evidence="6">
    <location>
        <begin position="137"/>
        <end position="173"/>
    </location>
</feature>
<evidence type="ECO:0000259" key="6">
    <source>
        <dbReference type="Pfam" id="PF08281"/>
    </source>
</evidence>
<evidence type="ECO:0000259" key="5">
    <source>
        <dbReference type="Pfam" id="PF04542"/>
    </source>
</evidence>
<dbReference type="NCBIfam" id="TIGR02937">
    <property type="entry name" value="sigma70-ECF"/>
    <property type="match status" value="1"/>
</dbReference>
<dbReference type="InterPro" id="IPR014284">
    <property type="entry name" value="RNA_pol_sigma-70_dom"/>
</dbReference>
<evidence type="ECO:0000256" key="4">
    <source>
        <dbReference type="ARBA" id="ARBA00023163"/>
    </source>
</evidence>
<keyword evidence="2" id="KW-0805">Transcription regulation</keyword>
<organism evidence="7 8">
    <name type="scientific">Hymenobacter aranciens</name>
    <dbReference type="NCBI Taxonomy" id="3063996"/>
    <lineage>
        <taxon>Bacteria</taxon>
        <taxon>Pseudomonadati</taxon>
        <taxon>Bacteroidota</taxon>
        <taxon>Cytophagia</taxon>
        <taxon>Cytophagales</taxon>
        <taxon>Hymenobacteraceae</taxon>
        <taxon>Hymenobacter</taxon>
    </lineage>
</organism>
<dbReference type="Gene3D" id="1.10.1740.10">
    <property type="match status" value="1"/>
</dbReference>
<dbReference type="SUPFAM" id="SSF88659">
    <property type="entry name" value="Sigma3 and sigma4 domains of RNA polymerase sigma factors"/>
    <property type="match status" value="1"/>
</dbReference>
<dbReference type="InterPro" id="IPR013324">
    <property type="entry name" value="RNA_pol_sigma_r3/r4-like"/>
</dbReference>
<keyword evidence="8" id="KW-1185">Reference proteome</keyword>
<dbReference type="EMBL" id="JAUQSY010000024">
    <property type="protein sequence ID" value="MDO7877679.1"/>
    <property type="molecule type" value="Genomic_DNA"/>
</dbReference>
<dbReference type="RefSeq" id="WP_305009133.1">
    <property type="nucleotide sequence ID" value="NZ_JAUQSY010000024.1"/>
</dbReference>
<evidence type="ECO:0000313" key="8">
    <source>
        <dbReference type="Proteomes" id="UP001176429"/>
    </source>
</evidence>
<dbReference type="InterPro" id="IPR007627">
    <property type="entry name" value="RNA_pol_sigma70_r2"/>
</dbReference>
<dbReference type="Proteomes" id="UP001176429">
    <property type="component" value="Unassembled WGS sequence"/>
</dbReference>
<feature type="domain" description="RNA polymerase sigma-70 region 2" evidence="5">
    <location>
        <begin position="23"/>
        <end position="91"/>
    </location>
</feature>
<dbReference type="PANTHER" id="PTHR43133">
    <property type="entry name" value="RNA POLYMERASE ECF-TYPE SIGMA FACTO"/>
    <property type="match status" value="1"/>
</dbReference>
<keyword evidence="4" id="KW-0804">Transcription</keyword>
<dbReference type="InterPro" id="IPR039425">
    <property type="entry name" value="RNA_pol_sigma-70-like"/>
</dbReference>
<accession>A0ABT9BHE5</accession>
<dbReference type="PANTHER" id="PTHR43133:SF62">
    <property type="entry name" value="RNA POLYMERASE SIGMA FACTOR SIGZ"/>
    <property type="match status" value="1"/>
</dbReference>
<evidence type="ECO:0000256" key="3">
    <source>
        <dbReference type="ARBA" id="ARBA00023082"/>
    </source>
</evidence>
<dbReference type="Gene3D" id="1.10.10.10">
    <property type="entry name" value="Winged helix-like DNA-binding domain superfamily/Winged helix DNA-binding domain"/>
    <property type="match status" value="1"/>
</dbReference>
<evidence type="ECO:0000256" key="1">
    <source>
        <dbReference type="ARBA" id="ARBA00010641"/>
    </source>
</evidence>
<proteinExistence type="inferred from homology"/>
<keyword evidence="3" id="KW-0731">Sigma factor</keyword>